<dbReference type="InterPro" id="IPR024775">
    <property type="entry name" value="DinB-like"/>
</dbReference>
<protein>
    <submittedName>
        <fullName evidence="2">Unannotated protein</fullName>
    </submittedName>
</protein>
<gene>
    <name evidence="2" type="ORF">UFOPK3376_01764</name>
</gene>
<proteinExistence type="predicted"/>
<evidence type="ECO:0000259" key="1">
    <source>
        <dbReference type="Pfam" id="PF12867"/>
    </source>
</evidence>
<dbReference type="AlphaFoldDB" id="A0A6J7EUX7"/>
<dbReference type="InterPro" id="IPR034660">
    <property type="entry name" value="DinB/YfiT-like"/>
</dbReference>
<name>A0A6J7EUX7_9ZZZZ</name>
<organism evidence="2">
    <name type="scientific">freshwater metagenome</name>
    <dbReference type="NCBI Taxonomy" id="449393"/>
    <lineage>
        <taxon>unclassified sequences</taxon>
        <taxon>metagenomes</taxon>
        <taxon>ecological metagenomes</taxon>
    </lineage>
</organism>
<dbReference type="Gene3D" id="1.20.120.450">
    <property type="entry name" value="dinb family like domain"/>
    <property type="match status" value="1"/>
</dbReference>
<accession>A0A6J7EUX7</accession>
<dbReference type="Pfam" id="PF12867">
    <property type="entry name" value="DinB_2"/>
    <property type="match status" value="1"/>
</dbReference>
<sequence>MSSSTSDTTPISLTLDSLQRRMRAMHSLYYQAVDSMDADHVNHFERDGVLPIAFCLFHYTNMQDASFMMLTGIPPVWSTDWQTRVQMTINDHGKHKTVDEMTYQRIGDYEAFKEYMRTVFDRTEAYLDALDPADLTRVVIPHPFPPQIASTYSARVAGPQGITVLDGFECWLYQHGLRHMGEIELARGLVGLGGMTS</sequence>
<reference evidence="2" key="1">
    <citation type="submission" date="2020-05" db="EMBL/GenBank/DDBJ databases">
        <authorList>
            <person name="Chiriac C."/>
            <person name="Salcher M."/>
            <person name="Ghai R."/>
            <person name="Kavagutti S V."/>
        </authorList>
    </citation>
    <scope>NUCLEOTIDE SEQUENCE</scope>
</reference>
<dbReference type="EMBL" id="CAFBLP010000043">
    <property type="protein sequence ID" value="CAB4883193.1"/>
    <property type="molecule type" value="Genomic_DNA"/>
</dbReference>
<evidence type="ECO:0000313" key="2">
    <source>
        <dbReference type="EMBL" id="CAB4883193.1"/>
    </source>
</evidence>
<dbReference type="SUPFAM" id="SSF109854">
    <property type="entry name" value="DinB/YfiT-like putative metalloenzymes"/>
    <property type="match status" value="1"/>
</dbReference>
<feature type="domain" description="DinB-like" evidence="1">
    <location>
        <begin position="25"/>
        <end position="146"/>
    </location>
</feature>